<organism evidence="1 2">
    <name type="scientific">Eretmocerus hayati</name>
    <dbReference type="NCBI Taxonomy" id="131215"/>
    <lineage>
        <taxon>Eukaryota</taxon>
        <taxon>Metazoa</taxon>
        <taxon>Ecdysozoa</taxon>
        <taxon>Arthropoda</taxon>
        <taxon>Hexapoda</taxon>
        <taxon>Insecta</taxon>
        <taxon>Pterygota</taxon>
        <taxon>Neoptera</taxon>
        <taxon>Endopterygota</taxon>
        <taxon>Hymenoptera</taxon>
        <taxon>Apocrita</taxon>
        <taxon>Proctotrupomorpha</taxon>
        <taxon>Chalcidoidea</taxon>
        <taxon>Aphelinidae</taxon>
        <taxon>Aphelininae</taxon>
        <taxon>Eretmocerus</taxon>
    </lineage>
</organism>
<evidence type="ECO:0000313" key="2">
    <source>
        <dbReference type="Proteomes" id="UP001239111"/>
    </source>
</evidence>
<dbReference type="Proteomes" id="UP001239111">
    <property type="component" value="Chromosome 3"/>
</dbReference>
<name>A0ACC2NHI3_9HYME</name>
<keyword evidence="2" id="KW-1185">Reference proteome</keyword>
<gene>
    <name evidence="1" type="ORF">QAD02_001522</name>
</gene>
<accession>A0ACC2NHI3</accession>
<dbReference type="EMBL" id="CM056743">
    <property type="protein sequence ID" value="KAJ8670263.1"/>
    <property type="molecule type" value="Genomic_DNA"/>
</dbReference>
<protein>
    <submittedName>
        <fullName evidence="1">Uncharacterized protein</fullName>
    </submittedName>
</protein>
<comment type="caution">
    <text evidence="1">The sequence shown here is derived from an EMBL/GenBank/DDBJ whole genome shotgun (WGS) entry which is preliminary data.</text>
</comment>
<proteinExistence type="predicted"/>
<sequence>MKFLLVCAMVLISASAKAQERADTDPNANGAPNSGDLNLGGSSPLVTDQVSPVNQPASTEPPALIPETQPIQTPASEPELTPVSTTTEVPLHTINSDIWELIEKVASGSQTIPMGFVRMEVARLNRRLYNTFDYKLVLLSDCPELKCEDLGTFVLTTAEKVTKGMSLEDAINDGVLRMRKRLLKQFGLTVVSKNHVCQNPTSS</sequence>
<reference evidence="1" key="1">
    <citation type="submission" date="2023-04" db="EMBL/GenBank/DDBJ databases">
        <title>A chromosome-level genome assembly of the parasitoid wasp Eretmocerus hayati.</title>
        <authorList>
            <person name="Zhong Y."/>
            <person name="Liu S."/>
            <person name="Liu Y."/>
        </authorList>
    </citation>
    <scope>NUCLEOTIDE SEQUENCE</scope>
    <source>
        <strain evidence="1">ZJU_SS_LIU_2023</strain>
    </source>
</reference>
<evidence type="ECO:0000313" key="1">
    <source>
        <dbReference type="EMBL" id="KAJ8670263.1"/>
    </source>
</evidence>